<gene>
    <name evidence="1" type="ORF">DU500_01695</name>
</gene>
<dbReference type="InterPro" id="IPR006311">
    <property type="entry name" value="TAT_signal"/>
</dbReference>
<sequence length="435" mass="47214">MTGRLTRRGALVALGALAGCSGANPLSSEPDPVELDAAALRGVVDDSAPSLPERLPVGITEAHVVASEDRGRMLLDAVPARLGPDEIPNGAIREEVRHARERAATELSAAATAPTPFARLEAFAGARAEARFAAGSWRAIDEGLTREDLRDEAETIRADRRALRDRWRYVGDDPVEATLVHAAIEHRIASGRSDIAVGEPHRYRPGNPLGVGEIAEEVERARVAVDDAAHLYDRLTATLDEPVDLRDRLVDARRRLREAFETEREALSSVDPKEPWRIEGIDVEDTPAAEALEELFRPVNPERDDGWDETTPAEALTWAHASFVTLAAFTALRERVREGETFAVESTADVDAARSAAIEALRAAEASPAEPALTRHSTAELAAQVAWVDEELRNVDESVRASWLRNDVGTYLTVMARARATPAASERVAEALRSG</sequence>
<protein>
    <submittedName>
        <fullName evidence="1">Uncharacterized protein</fullName>
    </submittedName>
</protein>
<dbReference type="KEGG" id="haj:DU500_01695"/>
<proteinExistence type="predicted"/>
<dbReference type="OrthoDB" id="350675at2157"/>
<dbReference type="GeneID" id="37282058"/>
<reference evidence="1 2" key="1">
    <citation type="submission" date="2018-07" db="EMBL/GenBank/DDBJ databases">
        <title>Genome sequences of Haloplanus sp. CBA1113.</title>
        <authorList>
            <person name="Kim Y.B."/>
            <person name="Roh S.W."/>
        </authorList>
    </citation>
    <scope>NUCLEOTIDE SEQUENCE [LARGE SCALE GENOMIC DNA]</scope>
    <source>
        <strain evidence="1 2">CBA1113</strain>
    </source>
</reference>
<dbReference type="PROSITE" id="PS51257">
    <property type="entry name" value="PROKAR_LIPOPROTEIN"/>
    <property type="match status" value="1"/>
</dbReference>
<organism evidence="1 2">
    <name type="scientific">Haloplanus rubicundus</name>
    <dbReference type="NCBI Taxonomy" id="1547898"/>
    <lineage>
        <taxon>Archaea</taxon>
        <taxon>Methanobacteriati</taxon>
        <taxon>Methanobacteriota</taxon>
        <taxon>Stenosarchaea group</taxon>
        <taxon>Halobacteria</taxon>
        <taxon>Halobacteriales</taxon>
        <taxon>Haloferacaceae</taxon>
        <taxon>Haloplanus</taxon>
    </lineage>
</organism>
<accession>A0A345DZ69</accession>
<dbReference type="RefSeq" id="WP_114584392.1">
    <property type="nucleotide sequence ID" value="NZ_CP031150.1"/>
</dbReference>
<keyword evidence="2" id="KW-1185">Reference proteome</keyword>
<evidence type="ECO:0000313" key="2">
    <source>
        <dbReference type="Proteomes" id="UP000253273"/>
    </source>
</evidence>
<evidence type="ECO:0000313" key="1">
    <source>
        <dbReference type="EMBL" id="AXG05241.1"/>
    </source>
</evidence>
<name>A0A345DZ69_9EURY</name>
<dbReference type="EMBL" id="CP031150">
    <property type="protein sequence ID" value="AXG05241.1"/>
    <property type="molecule type" value="Genomic_DNA"/>
</dbReference>
<dbReference type="AlphaFoldDB" id="A0A345DZ69"/>
<dbReference type="PROSITE" id="PS51318">
    <property type="entry name" value="TAT"/>
    <property type="match status" value="1"/>
</dbReference>
<dbReference type="Proteomes" id="UP000253273">
    <property type="component" value="Chromosome"/>
</dbReference>